<proteinExistence type="predicted"/>
<dbReference type="HOGENOM" id="CLU_2134366_0_0_1"/>
<comment type="caution">
    <text evidence="1">The sequence shown here is derived from an EMBL/GenBank/DDBJ whole genome shotgun (WGS) entry which is preliminary data.</text>
</comment>
<dbReference type="Proteomes" id="UP000030143">
    <property type="component" value="Unassembled WGS sequence"/>
</dbReference>
<accession>A0A0A2I5N8</accession>
<dbReference type="GeneID" id="27683259"/>
<name>A0A0A2I5N8_PENEN</name>
<dbReference type="AlphaFoldDB" id="A0A0A2I5N8"/>
<gene>
    <name evidence="1" type="ORF">PEX2_105700</name>
</gene>
<dbReference type="VEuPathDB" id="FungiDB:PEXP_077290"/>
<protein>
    <submittedName>
        <fullName evidence="1">Uncharacterized protein</fullName>
    </submittedName>
</protein>
<dbReference type="RefSeq" id="XP_016593325.1">
    <property type="nucleotide sequence ID" value="XM_016747838.1"/>
</dbReference>
<sequence>MFGPTSNIPCNPSLSYISYRSNGRRRIAHIIAFHRVSLQDQTADWALVRAIASQHTRRLDWFGWRERFGRHQKDAEVKVWRRATIVREYGENGENIVLVASRFEYNTSKWYKK</sequence>
<dbReference type="EMBL" id="JQFZ01000372">
    <property type="protein sequence ID" value="KGO49936.1"/>
    <property type="molecule type" value="Genomic_DNA"/>
</dbReference>
<reference evidence="1 2" key="1">
    <citation type="journal article" date="2015" name="Mol. Plant Microbe Interact.">
        <title>Genome, transcriptome, and functional analyses of Penicillium expansum provide new insights into secondary metabolism and pathogenicity.</title>
        <authorList>
            <person name="Ballester A.R."/>
            <person name="Marcet-Houben M."/>
            <person name="Levin E."/>
            <person name="Sela N."/>
            <person name="Selma-Lazaro C."/>
            <person name="Carmona L."/>
            <person name="Wisniewski M."/>
            <person name="Droby S."/>
            <person name="Gonzalez-Candelas L."/>
            <person name="Gabaldon T."/>
        </authorList>
    </citation>
    <scope>NUCLEOTIDE SEQUENCE [LARGE SCALE GENOMIC DNA]</scope>
    <source>
        <strain evidence="1 2">MD-8</strain>
    </source>
</reference>
<organism evidence="1 2">
    <name type="scientific">Penicillium expansum</name>
    <name type="common">Blue mold rot fungus</name>
    <dbReference type="NCBI Taxonomy" id="27334"/>
    <lineage>
        <taxon>Eukaryota</taxon>
        <taxon>Fungi</taxon>
        <taxon>Dikarya</taxon>
        <taxon>Ascomycota</taxon>
        <taxon>Pezizomycotina</taxon>
        <taxon>Eurotiomycetes</taxon>
        <taxon>Eurotiomycetidae</taxon>
        <taxon>Eurotiales</taxon>
        <taxon>Aspergillaceae</taxon>
        <taxon>Penicillium</taxon>
    </lineage>
</organism>
<keyword evidence="2" id="KW-1185">Reference proteome</keyword>
<evidence type="ECO:0000313" key="2">
    <source>
        <dbReference type="Proteomes" id="UP000030143"/>
    </source>
</evidence>
<evidence type="ECO:0000313" key="1">
    <source>
        <dbReference type="EMBL" id="KGO49936.1"/>
    </source>
</evidence>